<sequence>MSQARFRKYFQRRVKLTEPEVVTIQDVKDVALYTCKVSLLSPEFVNYFHTKSMDDFLRSLIIYFQYYFQVWNKMQLRRKEAARKLRRPIVTDLENVVRDDLSDLRSMVSRNYAIMLLGYGDARPYHHMANKNKESLSDKDRRLFETLMILTTRVIWIALFRKYITLIEKELNRLLRTNTFSPYEHRIDKSTAFDAEPQEERVLVGKAFANERKLLHRSPATQELINDCHDYKMFAIGITGTEISDARQRYLEAAYSAPEELLEKLEVPVGVLGVQRRYMDPMLKPKEVASTRRRQSTMKPIPEFVLPPRASYE</sequence>
<accession>A0AAV8XEP4</accession>
<evidence type="ECO:0000313" key="2">
    <source>
        <dbReference type="EMBL" id="KAJ8936898.1"/>
    </source>
</evidence>
<dbReference type="GO" id="GO:0019902">
    <property type="term" value="F:phosphatase binding"/>
    <property type="evidence" value="ECO:0007669"/>
    <property type="project" value="InterPro"/>
</dbReference>
<dbReference type="EMBL" id="JAPWTK010000703">
    <property type="protein sequence ID" value="KAJ8936898.1"/>
    <property type="molecule type" value="Genomic_DNA"/>
</dbReference>
<feature type="region of interest" description="Disordered" evidence="1">
    <location>
        <begin position="287"/>
        <end position="313"/>
    </location>
</feature>
<keyword evidence="3" id="KW-1185">Reference proteome</keyword>
<dbReference type="Pfam" id="PF14895">
    <property type="entry name" value="PPPI_inhib"/>
    <property type="match status" value="1"/>
</dbReference>
<reference evidence="2" key="1">
    <citation type="journal article" date="2023" name="Insect Mol. Biol.">
        <title>Genome sequencing provides insights into the evolution of gene families encoding plant cell wall-degrading enzymes in longhorned beetles.</title>
        <authorList>
            <person name="Shin N.R."/>
            <person name="Okamura Y."/>
            <person name="Kirsch R."/>
            <person name="Pauchet Y."/>
        </authorList>
    </citation>
    <scope>NUCLEOTIDE SEQUENCE</scope>
    <source>
        <strain evidence="2">AMC_N1</strain>
    </source>
</reference>
<comment type="caution">
    <text evidence="2">The sequence shown here is derived from an EMBL/GenBank/DDBJ whole genome shotgun (WGS) entry which is preliminary data.</text>
</comment>
<dbReference type="AlphaFoldDB" id="A0AAV8XEP4"/>
<dbReference type="InterPro" id="IPR026142">
    <property type="entry name" value="Pro_pase_1_reg_su_36"/>
</dbReference>
<gene>
    <name evidence="2" type="ORF">NQ318_010925</name>
</gene>
<dbReference type="Proteomes" id="UP001162162">
    <property type="component" value="Unassembled WGS sequence"/>
</dbReference>
<name>A0AAV8XEP4_9CUCU</name>
<dbReference type="PANTHER" id="PTHR21055">
    <property type="entry name" value="PROTEIN PHOSPHATASE 1 REGULATORY SUBUNIT 36"/>
    <property type="match status" value="1"/>
</dbReference>
<protein>
    <submittedName>
        <fullName evidence="2">Uncharacterized protein</fullName>
    </submittedName>
</protein>
<proteinExistence type="predicted"/>
<dbReference type="PANTHER" id="PTHR21055:SF3">
    <property type="entry name" value="PROTEIN PHOSPHATASE 1 REGULATORY SUBUNIT 36"/>
    <property type="match status" value="1"/>
</dbReference>
<evidence type="ECO:0000256" key="1">
    <source>
        <dbReference type="SAM" id="MobiDB-lite"/>
    </source>
</evidence>
<evidence type="ECO:0000313" key="3">
    <source>
        <dbReference type="Proteomes" id="UP001162162"/>
    </source>
</evidence>
<organism evidence="2 3">
    <name type="scientific">Aromia moschata</name>
    <dbReference type="NCBI Taxonomy" id="1265417"/>
    <lineage>
        <taxon>Eukaryota</taxon>
        <taxon>Metazoa</taxon>
        <taxon>Ecdysozoa</taxon>
        <taxon>Arthropoda</taxon>
        <taxon>Hexapoda</taxon>
        <taxon>Insecta</taxon>
        <taxon>Pterygota</taxon>
        <taxon>Neoptera</taxon>
        <taxon>Endopterygota</taxon>
        <taxon>Coleoptera</taxon>
        <taxon>Polyphaga</taxon>
        <taxon>Cucujiformia</taxon>
        <taxon>Chrysomeloidea</taxon>
        <taxon>Cerambycidae</taxon>
        <taxon>Cerambycinae</taxon>
        <taxon>Callichromatini</taxon>
        <taxon>Aromia</taxon>
    </lineage>
</organism>